<evidence type="ECO:0000256" key="8">
    <source>
        <dbReference type="HAMAP-Rule" id="MF_01401"/>
    </source>
</evidence>
<dbReference type="EMBL" id="JACHID010000009">
    <property type="protein sequence ID" value="MBB5022217.1"/>
    <property type="molecule type" value="Genomic_DNA"/>
</dbReference>
<dbReference type="Proteomes" id="UP000528322">
    <property type="component" value="Unassembled WGS sequence"/>
</dbReference>
<feature type="region of interest" description="Disordered" evidence="9">
    <location>
        <begin position="173"/>
        <end position="192"/>
    </location>
</feature>
<feature type="active site" description="Nucleophile" evidence="7">
    <location>
        <position position="295"/>
    </location>
</feature>
<dbReference type="RefSeq" id="WP_183732334.1">
    <property type="nucleotide sequence ID" value="NZ_JACHID010000009.1"/>
</dbReference>
<dbReference type="Pfam" id="PF01625">
    <property type="entry name" value="PMSR"/>
    <property type="match status" value="1"/>
</dbReference>
<dbReference type="NCBIfam" id="TIGR00357">
    <property type="entry name" value="peptide-methionine (R)-S-oxide reductase MsrB"/>
    <property type="match status" value="1"/>
</dbReference>
<dbReference type="Gene3D" id="3.30.1060.10">
    <property type="entry name" value="Peptide methionine sulphoxide reductase MsrA"/>
    <property type="match status" value="1"/>
</dbReference>
<keyword evidence="1 7" id="KW-0560">Oxidoreductase</keyword>
<comment type="catalytic activity">
    <reaction evidence="5 7">
        <text>L-methionyl-[protein] + [thioredoxin]-disulfide + H2O = L-methionyl-(R)-S-oxide-[protein] + [thioredoxin]-dithiol</text>
        <dbReference type="Rhea" id="RHEA:24164"/>
        <dbReference type="Rhea" id="RHEA-COMP:10698"/>
        <dbReference type="Rhea" id="RHEA-COMP:10700"/>
        <dbReference type="Rhea" id="RHEA-COMP:12313"/>
        <dbReference type="Rhea" id="RHEA-COMP:12314"/>
        <dbReference type="ChEBI" id="CHEBI:15377"/>
        <dbReference type="ChEBI" id="CHEBI:16044"/>
        <dbReference type="ChEBI" id="CHEBI:29950"/>
        <dbReference type="ChEBI" id="CHEBI:45764"/>
        <dbReference type="ChEBI" id="CHEBI:50058"/>
        <dbReference type="EC" id="1.8.4.12"/>
    </reaction>
</comment>
<dbReference type="AlphaFoldDB" id="A0A7W8DHB5"/>
<dbReference type="InterPro" id="IPR036509">
    <property type="entry name" value="Met_Sox_Rdtase_MsrA_sf"/>
</dbReference>
<dbReference type="FunFam" id="2.170.150.20:FF:000003">
    <property type="entry name" value="Peptide methionine sulfoxide reductase MsrB"/>
    <property type="match status" value="1"/>
</dbReference>
<feature type="compositionally biased region" description="Basic and acidic residues" evidence="9">
    <location>
        <begin position="173"/>
        <end position="187"/>
    </location>
</feature>
<name>A0A7W8DHB5_9BACT</name>
<comment type="caution">
    <text evidence="11">The sequence shown here is derived from an EMBL/GenBank/DDBJ whole genome shotgun (WGS) entry which is preliminary data.</text>
</comment>
<protein>
    <recommendedName>
        <fullName evidence="7 8">Multifunctional fusion protein</fullName>
    </recommendedName>
    <domain>
        <recommendedName>
            <fullName evidence="8">Peptide methionine sulfoxide reductase MsrA</fullName>
            <shortName evidence="8">Protein-methionine-S-oxide reductase</shortName>
            <ecNumber evidence="8">1.8.4.11</ecNumber>
        </recommendedName>
        <alternativeName>
            <fullName evidence="8">Peptide-methionine (S)-S-oxide reductase</fullName>
            <shortName evidence="8">Peptide Met(O) reductase</shortName>
        </alternativeName>
    </domain>
    <domain>
        <recommendedName>
            <fullName evidence="7">Peptide methionine sulfoxide reductase MsrB</fullName>
            <ecNumber evidence="7">1.8.4.12</ecNumber>
        </recommendedName>
        <alternativeName>
            <fullName evidence="7">Peptide-methionine (R)-S-oxide reductase</fullName>
        </alternativeName>
    </domain>
</protein>
<reference evidence="11 12" key="1">
    <citation type="submission" date="2020-08" db="EMBL/GenBank/DDBJ databases">
        <title>Genomic Encyclopedia of Type Strains, Phase IV (KMG-IV): sequencing the most valuable type-strain genomes for metagenomic binning, comparative biology and taxonomic classification.</title>
        <authorList>
            <person name="Goeker M."/>
        </authorList>
    </citation>
    <scope>NUCLEOTIDE SEQUENCE [LARGE SCALE GENOMIC DNA]</scope>
    <source>
        <strain evidence="11 12">DSM 22071</strain>
    </source>
</reference>
<accession>A0A7W8DHB5</accession>
<dbReference type="HAMAP" id="MF_01400">
    <property type="entry name" value="MsrB"/>
    <property type="match status" value="1"/>
</dbReference>
<feature type="domain" description="MsrB" evidence="10">
    <location>
        <begin position="184"/>
        <end position="306"/>
    </location>
</feature>
<comment type="similarity">
    <text evidence="7">Belongs to the MsrB Met sulfoxide reductase family.</text>
</comment>
<dbReference type="GO" id="GO:0008113">
    <property type="term" value="F:peptide-methionine (S)-S-oxide reductase activity"/>
    <property type="evidence" value="ECO:0007669"/>
    <property type="project" value="UniProtKB-UniRule"/>
</dbReference>
<dbReference type="InterPro" id="IPR011057">
    <property type="entry name" value="Mss4-like_sf"/>
</dbReference>
<comment type="catalytic activity">
    <reaction evidence="6 8">
        <text>[thioredoxin]-disulfide + L-methionine + H2O = L-methionine (S)-S-oxide + [thioredoxin]-dithiol</text>
        <dbReference type="Rhea" id="RHEA:19993"/>
        <dbReference type="Rhea" id="RHEA-COMP:10698"/>
        <dbReference type="Rhea" id="RHEA-COMP:10700"/>
        <dbReference type="ChEBI" id="CHEBI:15377"/>
        <dbReference type="ChEBI" id="CHEBI:29950"/>
        <dbReference type="ChEBI" id="CHEBI:50058"/>
        <dbReference type="ChEBI" id="CHEBI:57844"/>
        <dbReference type="ChEBI" id="CHEBI:58772"/>
        <dbReference type="EC" id="1.8.4.11"/>
    </reaction>
</comment>
<dbReference type="PANTHER" id="PTHR43774:SF1">
    <property type="entry name" value="PEPTIDE METHIONINE SULFOXIDE REDUCTASE MSRA 2"/>
    <property type="match status" value="1"/>
</dbReference>
<dbReference type="SUPFAM" id="SSF55068">
    <property type="entry name" value="Peptide methionine sulfoxide reductase"/>
    <property type="match status" value="1"/>
</dbReference>
<evidence type="ECO:0000313" key="12">
    <source>
        <dbReference type="Proteomes" id="UP000528322"/>
    </source>
</evidence>
<feature type="active site" evidence="8">
    <location>
        <position position="14"/>
    </location>
</feature>
<dbReference type="EC" id="1.8.4.12" evidence="7"/>
<proteinExistence type="inferred from homology"/>
<dbReference type="NCBIfam" id="TIGR00401">
    <property type="entry name" value="msrA"/>
    <property type="match status" value="1"/>
</dbReference>
<comment type="function">
    <text evidence="3 8">Has an important function as a repair enzyme for proteins that have been inactivated by oxidation. Catalyzes the reversible oxidation-reduction of methionine sulfoxide in proteins to methionine.</text>
</comment>
<evidence type="ECO:0000256" key="5">
    <source>
        <dbReference type="ARBA" id="ARBA00048488"/>
    </source>
</evidence>
<dbReference type="InterPro" id="IPR002579">
    <property type="entry name" value="Met_Sox_Rdtase_MsrB_dom"/>
</dbReference>
<evidence type="ECO:0000256" key="7">
    <source>
        <dbReference type="HAMAP-Rule" id="MF_01400"/>
    </source>
</evidence>
<keyword evidence="2" id="KW-0511">Multifunctional enzyme</keyword>
<evidence type="ECO:0000256" key="9">
    <source>
        <dbReference type="SAM" id="MobiDB-lite"/>
    </source>
</evidence>
<dbReference type="GO" id="GO:0033743">
    <property type="term" value="F:peptide-methionine (R)-S-oxide reductase activity"/>
    <property type="evidence" value="ECO:0007669"/>
    <property type="project" value="UniProtKB-UniRule"/>
</dbReference>
<comment type="caution">
    <text evidence="7">Lacks conserved residue(s) required for the propagation of feature annotation.</text>
</comment>
<comment type="similarity">
    <text evidence="8">Belongs to the MsrA Met sulfoxide reductase family.</text>
</comment>
<comment type="catalytic activity">
    <reaction evidence="4 8">
        <text>L-methionyl-[protein] + [thioredoxin]-disulfide + H2O = L-methionyl-(S)-S-oxide-[protein] + [thioredoxin]-dithiol</text>
        <dbReference type="Rhea" id="RHEA:14217"/>
        <dbReference type="Rhea" id="RHEA-COMP:10698"/>
        <dbReference type="Rhea" id="RHEA-COMP:10700"/>
        <dbReference type="Rhea" id="RHEA-COMP:12313"/>
        <dbReference type="Rhea" id="RHEA-COMP:12315"/>
        <dbReference type="ChEBI" id="CHEBI:15377"/>
        <dbReference type="ChEBI" id="CHEBI:16044"/>
        <dbReference type="ChEBI" id="CHEBI:29950"/>
        <dbReference type="ChEBI" id="CHEBI:44120"/>
        <dbReference type="ChEBI" id="CHEBI:50058"/>
        <dbReference type="EC" id="1.8.4.11"/>
    </reaction>
</comment>
<organism evidence="11 12">
    <name type="scientific">Desulfurispira natronophila</name>
    <dbReference type="NCBI Taxonomy" id="682562"/>
    <lineage>
        <taxon>Bacteria</taxon>
        <taxon>Pseudomonadati</taxon>
        <taxon>Chrysiogenota</taxon>
        <taxon>Chrysiogenia</taxon>
        <taxon>Chrysiogenales</taxon>
        <taxon>Chrysiogenaceae</taxon>
        <taxon>Desulfurispira</taxon>
    </lineage>
</organism>
<dbReference type="PANTHER" id="PTHR43774">
    <property type="entry name" value="PEPTIDE METHIONINE SULFOXIDE REDUCTASE"/>
    <property type="match status" value="1"/>
</dbReference>
<evidence type="ECO:0000313" key="11">
    <source>
        <dbReference type="EMBL" id="MBB5022217.1"/>
    </source>
</evidence>
<evidence type="ECO:0000259" key="10">
    <source>
        <dbReference type="PROSITE" id="PS51790"/>
    </source>
</evidence>
<dbReference type="EC" id="1.8.4.11" evidence="8"/>
<evidence type="ECO:0000256" key="4">
    <source>
        <dbReference type="ARBA" id="ARBA00047806"/>
    </source>
</evidence>
<evidence type="ECO:0000256" key="6">
    <source>
        <dbReference type="ARBA" id="ARBA00048782"/>
    </source>
</evidence>
<dbReference type="Gene3D" id="2.170.150.20">
    <property type="entry name" value="Peptide methionine sulfoxide reductase"/>
    <property type="match status" value="1"/>
</dbReference>
<dbReference type="SUPFAM" id="SSF51316">
    <property type="entry name" value="Mss4-like"/>
    <property type="match status" value="1"/>
</dbReference>
<dbReference type="HAMAP" id="MF_01401">
    <property type="entry name" value="MsrA"/>
    <property type="match status" value="1"/>
</dbReference>
<keyword evidence="12" id="KW-1185">Reference proteome</keyword>
<sequence>MKEKYNLATLAGGCFWCLESDLRNLNGVAGVTSGYTGGSTTSPTYEQVVSGTTEHLEAVQIHFDPSVTSFTDILHIFWRSIDPTDAGGQFADRGPQYRSAIFYHDENQRAEALRSRRALESSDKFSAPVVTAILPASTFYPAEEYHQQYAEKNPGPYQRYRVHSGRQPFLDQHWGRQEENRAPDTEKPPQLTTLQHQVMRQNATEPPFANEYWDHKEAGIYVDRISGEPLFGSQDKYDSGSGWPSFTRPLVPENIVELPDSSHGMHRIEVRSKHADSHLGHLFYDGPPPTGLRYCINSAALRFIPSDALEQEGYGEYKKNWV</sequence>
<gene>
    <name evidence="7" type="primary">msrB</name>
    <name evidence="8" type="synonym">msrA</name>
    <name evidence="11" type="ORF">HNR37_001549</name>
</gene>
<dbReference type="PROSITE" id="PS51790">
    <property type="entry name" value="MSRB"/>
    <property type="match status" value="1"/>
</dbReference>
<dbReference type="Pfam" id="PF01641">
    <property type="entry name" value="SelR"/>
    <property type="match status" value="1"/>
</dbReference>
<dbReference type="InterPro" id="IPR002569">
    <property type="entry name" value="Met_Sox_Rdtase_MsrA_dom"/>
</dbReference>
<evidence type="ECO:0000256" key="1">
    <source>
        <dbReference type="ARBA" id="ARBA00023002"/>
    </source>
</evidence>
<evidence type="ECO:0000256" key="2">
    <source>
        <dbReference type="ARBA" id="ARBA00023268"/>
    </source>
</evidence>
<evidence type="ECO:0000256" key="3">
    <source>
        <dbReference type="ARBA" id="ARBA00024679"/>
    </source>
</evidence>